<dbReference type="Gene3D" id="2.60.40.10">
    <property type="entry name" value="Immunoglobulins"/>
    <property type="match status" value="1"/>
</dbReference>
<evidence type="ECO:0000313" key="7">
    <source>
        <dbReference type="EMBL" id="ELT95325.1"/>
    </source>
</evidence>
<dbReference type="AlphaFoldDB" id="R7TWI8"/>
<dbReference type="Gene3D" id="3.20.20.80">
    <property type="entry name" value="Glycosidases"/>
    <property type="match status" value="1"/>
</dbReference>
<dbReference type="Gene3D" id="2.60.40.1500">
    <property type="entry name" value="Glycosyl hydrolase domain, family 39"/>
    <property type="match status" value="1"/>
</dbReference>
<dbReference type="InterPro" id="IPR049166">
    <property type="entry name" value="GH39_cat"/>
</dbReference>
<sequence>MIGDNVMGDNRELYAKTSMLLSTDSRASSPGTDASSAWTGELLIDLLITDSVSVPLVLALRLSQCNCPSAVMLVAQIFALTFCLSLLFVKSITEHSPHTEHHVDVFVESDSVKRNISHFWESTGFCPPDPHQSACAFFLSESMRQNLAFLGSIPNGGLKQVRMHWLLDAVYVTQVKQRNVIYNFTCLDEVIEILWQNGLKPGFELMGNPSNIFTDFQNNTQVRWWADLVEATASRFADQYGLGYVASWNFETWNEPKRHHFDGLNFTLKGFLNYYDACAEGLRRVSSLLRLGGPGGECHEYDLSSFSWGLLNHTAHGVSFFSGKEAKSLDFISIHKKGEIPNNTAVILQKEEYFHTILLRFLPSLRHIPLQNNEADPIVTWSRAYSFRADATYAAMATKIIATHQQRPHRLQLLSNDNAFLSFNPSPFSQRTLLARFQINETSRGHQVQFIRKPIYSVLALLSLIGETEVESSFKVDEINFSSSIIGVLASVHSPSKYSRQDCWQLTALVYLSEDTRHEFTSDYFNVSIQLSIPKQHTDVMYTTYLLSNSHGNPYSAWKAAQRPLSPNFKLLRQMRDQEGPVRVLPPSRLKSSNVSVRIQMPGVVVFHLCARAPQGPDQVNGLAFQNITKGQVLITWSDHCVNTKCITTFEVEFSQSRCSAASEFNLINPIHTIFTSFVFMREVTDSLDPVQGCYRVRAIDFWGRAGEFSPERIYSSSESQDFVKGFL</sequence>
<evidence type="ECO:0000256" key="3">
    <source>
        <dbReference type="ARBA" id="ARBA00023295"/>
    </source>
</evidence>
<dbReference type="OrthoDB" id="15153at2759"/>
<dbReference type="FunCoup" id="R7TWI8">
    <property type="interactions" value="88"/>
</dbReference>
<keyword evidence="9" id="KW-1185">Reference proteome</keyword>
<reference evidence="9" key="1">
    <citation type="submission" date="2012-12" db="EMBL/GenBank/DDBJ databases">
        <authorList>
            <person name="Hellsten U."/>
            <person name="Grimwood J."/>
            <person name="Chapman J.A."/>
            <person name="Shapiro H."/>
            <person name="Aerts A."/>
            <person name="Otillar R.P."/>
            <person name="Terry A.Y."/>
            <person name="Boore J.L."/>
            <person name="Simakov O."/>
            <person name="Marletaz F."/>
            <person name="Cho S.-J."/>
            <person name="Edsinger-Gonzales E."/>
            <person name="Havlak P."/>
            <person name="Kuo D.-H."/>
            <person name="Larsson T."/>
            <person name="Lv J."/>
            <person name="Arendt D."/>
            <person name="Savage R."/>
            <person name="Osoegawa K."/>
            <person name="de Jong P."/>
            <person name="Lindberg D.R."/>
            <person name="Seaver E.C."/>
            <person name="Weisblat D.A."/>
            <person name="Putnam N.H."/>
            <person name="Grigoriev I.V."/>
            <person name="Rokhsar D.S."/>
        </authorList>
    </citation>
    <scope>NUCLEOTIDE SEQUENCE</scope>
    <source>
        <strain evidence="9">I ESC-2004</strain>
    </source>
</reference>
<evidence type="ECO:0000259" key="6">
    <source>
        <dbReference type="Pfam" id="PF21200"/>
    </source>
</evidence>
<dbReference type="OMA" id="RYETWNE"/>
<gene>
    <name evidence="7" type="ORF">CAPTEDRAFT_211572</name>
</gene>
<dbReference type="GO" id="GO:0005975">
    <property type="term" value="P:carbohydrate metabolic process"/>
    <property type="evidence" value="ECO:0007669"/>
    <property type="project" value="InterPro"/>
</dbReference>
<dbReference type="SUPFAM" id="SSF51011">
    <property type="entry name" value="Glycosyl hydrolase domain"/>
    <property type="match status" value="1"/>
</dbReference>
<dbReference type="EMBL" id="KB309157">
    <property type="protein sequence ID" value="ELT95325.1"/>
    <property type="molecule type" value="Genomic_DNA"/>
</dbReference>
<accession>R7TWI8</accession>
<dbReference type="EMBL" id="AMQN01011875">
    <property type="status" value="NOT_ANNOTATED_CDS"/>
    <property type="molecule type" value="Genomic_DNA"/>
</dbReference>
<keyword evidence="3" id="KW-0326">Glycosidase</keyword>
<dbReference type="HOGENOM" id="CLU_028716_0_0_1"/>
<dbReference type="Proteomes" id="UP000014760">
    <property type="component" value="Unassembled WGS sequence"/>
</dbReference>
<protein>
    <recommendedName>
        <fullName evidence="10">Alpha-L-iduronidase</fullName>
    </recommendedName>
</protein>
<evidence type="ECO:0000256" key="1">
    <source>
        <dbReference type="ARBA" id="ARBA00008875"/>
    </source>
</evidence>
<proteinExistence type="inferred from homology"/>
<dbReference type="InterPro" id="IPR013783">
    <property type="entry name" value="Ig-like_fold"/>
</dbReference>
<dbReference type="STRING" id="283909.R7TWI8"/>
<dbReference type="PANTHER" id="PTHR12631">
    <property type="entry name" value="ALPHA-L-IDURONIDASE"/>
    <property type="match status" value="1"/>
</dbReference>
<dbReference type="PANTHER" id="PTHR12631:SF8">
    <property type="entry name" value="ALPHA-L-IDURONIDASE"/>
    <property type="match status" value="1"/>
</dbReference>
<dbReference type="InterPro" id="IPR000514">
    <property type="entry name" value="Glyco_hydro_39"/>
</dbReference>
<dbReference type="Pfam" id="PF01229">
    <property type="entry name" value="Glyco_hydro_39"/>
    <property type="match status" value="1"/>
</dbReference>
<evidence type="ECO:0000313" key="8">
    <source>
        <dbReference type="EnsemblMetazoa" id="CapteP211572"/>
    </source>
</evidence>
<dbReference type="InterPro" id="IPR017853">
    <property type="entry name" value="GH"/>
</dbReference>
<dbReference type="InterPro" id="IPR049167">
    <property type="entry name" value="GH39_C"/>
</dbReference>
<name>R7TWI8_CAPTE</name>
<reference evidence="8" key="3">
    <citation type="submission" date="2015-06" db="UniProtKB">
        <authorList>
            <consortium name="EnsemblMetazoa"/>
        </authorList>
    </citation>
    <scope>IDENTIFICATION</scope>
</reference>
<keyword evidence="2" id="KW-0378">Hydrolase</keyword>
<evidence type="ECO:0000256" key="2">
    <source>
        <dbReference type="ARBA" id="ARBA00022801"/>
    </source>
</evidence>
<dbReference type="EnsemblMetazoa" id="CapteT211572">
    <property type="protein sequence ID" value="CapteP211572"/>
    <property type="gene ID" value="CapteG211572"/>
</dbReference>
<dbReference type="InterPro" id="IPR051923">
    <property type="entry name" value="Glycosyl_Hydrolase_39"/>
</dbReference>
<dbReference type="SUPFAM" id="SSF51445">
    <property type="entry name" value="(Trans)glycosidases"/>
    <property type="match status" value="1"/>
</dbReference>
<evidence type="ECO:0000256" key="4">
    <source>
        <dbReference type="PIRSR" id="PIRSR600514-1"/>
    </source>
</evidence>
<dbReference type="GO" id="GO:0003940">
    <property type="term" value="F:L-iduronidase activity"/>
    <property type="evidence" value="ECO:0007669"/>
    <property type="project" value="TreeGrafter"/>
</dbReference>
<evidence type="ECO:0000259" key="5">
    <source>
        <dbReference type="Pfam" id="PF01229"/>
    </source>
</evidence>
<evidence type="ECO:0008006" key="10">
    <source>
        <dbReference type="Google" id="ProtNLM"/>
    </source>
</evidence>
<feature type="domain" description="Glycosyl hydrolases family 39 N-terminal catalytic" evidence="5">
    <location>
        <begin position="105"/>
        <end position="585"/>
    </location>
</feature>
<feature type="domain" description="Alpha-L-iduronidase C-terminal" evidence="6">
    <location>
        <begin position="622"/>
        <end position="715"/>
    </location>
</feature>
<dbReference type="PRINTS" id="PR00745">
    <property type="entry name" value="GLHYDRLASE39"/>
</dbReference>
<comment type="similarity">
    <text evidence="1">Belongs to the glycosyl hydrolase 39 family.</text>
</comment>
<feature type="active site" description="Proton donor" evidence="4">
    <location>
        <position position="255"/>
    </location>
</feature>
<dbReference type="Pfam" id="PF21200">
    <property type="entry name" value="Glyco_hydro_39_C"/>
    <property type="match status" value="1"/>
</dbReference>
<reference evidence="7 9" key="2">
    <citation type="journal article" date="2013" name="Nature">
        <title>Insights into bilaterian evolution from three spiralian genomes.</title>
        <authorList>
            <person name="Simakov O."/>
            <person name="Marletaz F."/>
            <person name="Cho S.J."/>
            <person name="Edsinger-Gonzales E."/>
            <person name="Havlak P."/>
            <person name="Hellsten U."/>
            <person name="Kuo D.H."/>
            <person name="Larsson T."/>
            <person name="Lv J."/>
            <person name="Arendt D."/>
            <person name="Savage R."/>
            <person name="Osoegawa K."/>
            <person name="de Jong P."/>
            <person name="Grimwood J."/>
            <person name="Chapman J.A."/>
            <person name="Shapiro H."/>
            <person name="Aerts A."/>
            <person name="Otillar R.P."/>
            <person name="Terry A.Y."/>
            <person name="Boore J.L."/>
            <person name="Grigoriev I.V."/>
            <person name="Lindberg D.R."/>
            <person name="Seaver E.C."/>
            <person name="Weisblat D.A."/>
            <person name="Putnam N.H."/>
            <person name="Rokhsar D.S."/>
        </authorList>
    </citation>
    <scope>NUCLEOTIDE SEQUENCE</scope>
    <source>
        <strain evidence="7 9">I ESC-2004</strain>
    </source>
</reference>
<evidence type="ECO:0000313" key="9">
    <source>
        <dbReference type="Proteomes" id="UP000014760"/>
    </source>
</evidence>
<organism evidence="7">
    <name type="scientific">Capitella teleta</name>
    <name type="common">Polychaete worm</name>
    <dbReference type="NCBI Taxonomy" id="283909"/>
    <lineage>
        <taxon>Eukaryota</taxon>
        <taxon>Metazoa</taxon>
        <taxon>Spiralia</taxon>
        <taxon>Lophotrochozoa</taxon>
        <taxon>Annelida</taxon>
        <taxon>Polychaeta</taxon>
        <taxon>Sedentaria</taxon>
        <taxon>Scolecida</taxon>
        <taxon>Capitellidae</taxon>
        <taxon>Capitella</taxon>
    </lineage>
</organism>